<evidence type="ECO:0000256" key="1">
    <source>
        <dbReference type="SAM" id="SignalP"/>
    </source>
</evidence>
<gene>
    <name evidence="2" type="ORF">GCM10009118_04380</name>
</gene>
<dbReference type="PROSITE" id="PS51257">
    <property type="entry name" value="PROKAR_LIPOPROTEIN"/>
    <property type="match status" value="1"/>
</dbReference>
<protein>
    <submittedName>
        <fullName evidence="2">Uncharacterized protein</fullName>
    </submittedName>
</protein>
<feature type="signal peptide" evidence="1">
    <location>
        <begin position="1"/>
        <end position="25"/>
    </location>
</feature>
<dbReference type="EMBL" id="BAAAFH010000003">
    <property type="protein sequence ID" value="GAA0874030.1"/>
    <property type="molecule type" value="Genomic_DNA"/>
</dbReference>
<keyword evidence="1" id="KW-0732">Signal</keyword>
<dbReference type="Proteomes" id="UP001501126">
    <property type="component" value="Unassembled WGS sequence"/>
</dbReference>
<evidence type="ECO:0000313" key="2">
    <source>
        <dbReference type="EMBL" id="GAA0874030.1"/>
    </source>
</evidence>
<keyword evidence="3" id="KW-1185">Reference proteome</keyword>
<accession>A0ABN1MM56</accession>
<comment type="caution">
    <text evidence="2">The sequence shown here is derived from an EMBL/GenBank/DDBJ whole genome shotgun (WGS) entry which is preliminary data.</text>
</comment>
<proteinExistence type="predicted"/>
<sequence length="216" mass="24673">MIMTKANFLLSLVILFLTVSCGSNSNDYEEEFIDENGYVDGTYCAEINYYNPNTGTRSSYNLNVEVESNEVTTIYWGNGGWLDEDHFYPEELDSDGYCSFTSDKGYEYEIQILGEECTSTDETSFQNDLENDNESVTCPKCGDVKDSYDEYCYNCQDEIEHTCRRCGQIDNFMFSTDDYCGDCEDELENTCSKCGGHEYNVNGGICDDCKENEEDY</sequence>
<name>A0ABN1MM56_9FLAO</name>
<reference evidence="2 3" key="1">
    <citation type="journal article" date="2019" name="Int. J. Syst. Evol. Microbiol.">
        <title>The Global Catalogue of Microorganisms (GCM) 10K type strain sequencing project: providing services to taxonomists for standard genome sequencing and annotation.</title>
        <authorList>
            <consortium name="The Broad Institute Genomics Platform"/>
            <consortium name="The Broad Institute Genome Sequencing Center for Infectious Disease"/>
            <person name="Wu L."/>
            <person name="Ma J."/>
        </authorList>
    </citation>
    <scope>NUCLEOTIDE SEQUENCE [LARGE SCALE GENOMIC DNA]</scope>
    <source>
        <strain evidence="2 3">JCM 16083</strain>
    </source>
</reference>
<feature type="chain" id="PRO_5045900872" evidence="1">
    <location>
        <begin position="26"/>
        <end position="216"/>
    </location>
</feature>
<organism evidence="2 3">
    <name type="scientific">Wandonia haliotis</name>
    <dbReference type="NCBI Taxonomy" id="574963"/>
    <lineage>
        <taxon>Bacteria</taxon>
        <taxon>Pseudomonadati</taxon>
        <taxon>Bacteroidota</taxon>
        <taxon>Flavobacteriia</taxon>
        <taxon>Flavobacteriales</taxon>
        <taxon>Crocinitomicaceae</taxon>
        <taxon>Wandonia</taxon>
    </lineage>
</organism>
<evidence type="ECO:0000313" key="3">
    <source>
        <dbReference type="Proteomes" id="UP001501126"/>
    </source>
</evidence>